<dbReference type="Pfam" id="PF12849">
    <property type="entry name" value="PBP_like_2"/>
    <property type="match status" value="1"/>
</dbReference>
<dbReference type="Pfam" id="PF00691">
    <property type="entry name" value="OmpA"/>
    <property type="match status" value="1"/>
</dbReference>
<evidence type="ECO:0000313" key="8">
    <source>
        <dbReference type="Proteomes" id="UP000199167"/>
    </source>
</evidence>
<sequence>MIWRFQRYHIQKFKRAVLCAALFLWPTLSAAAEITVTSANGNLTLTGRFIGYDGTYLQMESPYGPLTVRYGDMTCTGDDCPDPDSFVPTIRLSGASRMAEILLPGLIEGFGRSMGYRVAFAQIDSTHATLSLFQDDDHVADFTIRSSTTDEGFADLIAHEADLVMSVREVRESEVAVADGLGIGRLDDGRQSRIVALDGLVPIVAPGRNVPGISLRDLSRVYTGGIRDWTEVGGAPGRITVNLMDPSSGLAQGFLDSVVARMNRPLTEDVRYHATLADLVAAVAEDPNALGIVPWGKAVFAQQLALTDQCGFSLLPRAETLKAEDYPLTMPLFLYLPQRRQAPILREFLTWLRTPESQLVVRRSGFVDPGPVPIPLADQGQRFATAITLAGDEIPLEELQRMVAIMKPRTRLSTTFRFEAGSSRLDAQSRSGLLDLAQSLRKGRYEGRSIMLIGFSDGRGDANANRLLSEERAESVKRALVTLIGDVRDTVTIDTEAFGEALPMGCDDTSWGRELNRRVELWVD</sequence>
<reference evidence="7 8" key="1">
    <citation type="submission" date="2016-10" db="EMBL/GenBank/DDBJ databases">
        <authorList>
            <person name="de Groot N.N."/>
        </authorList>
    </citation>
    <scope>NUCLEOTIDE SEQUENCE [LARGE SCALE GENOMIC DNA]</scope>
    <source>
        <strain evidence="7 8">DSM 17925</strain>
    </source>
</reference>
<dbReference type="Proteomes" id="UP000199167">
    <property type="component" value="Unassembled WGS sequence"/>
</dbReference>
<dbReference type="Gene3D" id="3.40.190.10">
    <property type="entry name" value="Periplasmic binding protein-like II"/>
    <property type="match status" value="2"/>
</dbReference>
<dbReference type="PROSITE" id="PS51123">
    <property type="entry name" value="OMPA_2"/>
    <property type="match status" value="1"/>
</dbReference>
<dbReference type="InterPro" id="IPR036737">
    <property type="entry name" value="OmpA-like_sf"/>
</dbReference>
<evidence type="ECO:0000256" key="1">
    <source>
        <dbReference type="ARBA" id="ARBA00004370"/>
    </source>
</evidence>
<evidence type="ECO:0000256" key="4">
    <source>
        <dbReference type="PROSITE-ProRule" id="PRU00473"/>
    </source>
</evidence>
<proteinExistence type="predicted"/>
<feature type="signal peptide" evidence="5">
    <location>
        <begin position="1"/>
        <end position="31"/>
    </location>
</feature>
<dbReference type="InterPro" id="IPR006664">
    <property type="entry name" value="OMP_bac"/>
</dbReference>
<dbReference type="AlphaFoldDB" id="A0A1I0RMQ3"/>
<name>A0A1I0RMQ3_9RHOB</name>
<keyword evidence="8" id="KW-1185">Reference proteome</keyword>
<gene>
    <name evidence="7" type="ORF">SAMN04488515_2970</name>
</gene>
<dbReference type="EMBL" id="FOIZ01000002">
    <property type="protein sequence ID" value="SEW42505.1"/>
    <property type="molecule type" value="Genomic_DNA"/>
</dbReference>
<dbReference type="CDD" id="cd07185">
    <property type="entry name" value="OmpA_C-like"/>
    <property type="match status" value="1"/>
</dbReference>
<dbReference type="InterPro" id="IPR006665">
    <property type="entry name" value="OmpA-like"/>
</dbReference>
<evidence type="ECO:0000256" key="2">
    <source>
        <dbReference type="ARBA" id="ARBA00022729"/>
    </source>
</evidence>
<dbReference type="PRINTS" id="PR01021">
    <property type="entry name" value="OMPADOMAIN"/>
</dbReference>
<evidence type="ECO:0000259" key="6">
    <source>
        <dbReference type="PROSITE" id="PS51123"/>
    </source>
</evidence>
<dbReference type="STRING" id="364200.SAMN04488515_2970"/>
<evidence type="ECO:0000313" key="7">
    <source>
        <dbReference type="EMBL" id="SEW42505.1"/>
    </source>
</evidence>
<dbReference type="PANTHER" id="PTHR30570:SF1">
    <property type="entry name" value="PHOSPHATE-BINDING PROTEIN PSTS"/>
    <property type="match status" value="1"/>
</dbReference>
<evidence type="ECO:0000256" key="5">
    <source>
        <dbReference type="SAM" id="SignalP"/>
    </source>
</evidence>
<comment type="subcellular location">
    <subcellularLocation>
        <location evidence="1">Membrane</location>
    </subcellularLocation>
</comment>
<keyword evidence="3 4" id="KW-0472">Membrane</keyword>
<feature type="domain" description="OmpA-like" evidence="6">
    <location>
        <begin position="405"/>
        <end position="524"/>
    </location>
</feature>
<accession>A0A1I0RMQ3</accession>
<keyword evidence="2 5" id="KW-0732">Signal</keyword>
<dbReference type="PANTHER" id="PTHR30570">
    <property type="entry name" value="PERIPLASMIC PHOSPHATE BINDING COMPONENT OF PHOSPHATE ABC TRANSPORTER"/>
    <property type="match status" value="1"/>
</dbReference>
<dbReference type="GO" id="GO:0016020">
    <property type="term" value="C:membrane"/>
    <property type="evidence" value="ECO:0007669"/>
    <property type="project" value="UniProtKB-SubCell"/>
</dbReference>
<dbReference type="SUPFAM" id="SSF53850">
    <property type="entry name" value="Periplasmic binding protein-like II"/>
    <property type="match status" value="1"/>
</dbReference>
<organism evidence="7 8">
    <name type="scientific">Cognatiyoonia koreensis</name>
    <dbReference type="NCBI Taxonomy" id="364200"/>
    <lineage>
        <taxon>Bacteria</taxon>
        <taxon>Pseudomonadati</taxon>
        <taxon>Pseudomonadota</taxon>
        <taxon>Alphaproteobacteria</taxon>
        <taxon>Rhodobacterales</taxon>
        <taxon>Paracoccaceae</taxon>
        <taxon>Cognatiyoonia</taxon>
    </lineage>
</organism>
<dbReference type="SUPFAM" id="SSF103088">
    <property type="entry name" value="OmpA-like"/>
    <property type="match status" value="1"/>
</dbReference>
<protein>
    <submittedName>
        <fullName evidence="7">Phosphate ABC transporter substrate-binding protein, PhoT family</fullName>
    </submittedName>
</protein>
<dbReference type="Gene3D" id="3.30.1330.60">
    <property type="entry name" value="OmpA-like domain"/>
    <property type="match status" value="1"/>
</dbReference>
<feature type="chain" id="PRO_5011520555" evidence="5">
    <location>
        <begin position="32"/>
        <end position="524"/>
    </location>
</feature>
<dbReference type="InterPro" id="IPR024370">
    <property type="entry name" value="PBP_domain"/>
</dbReference>
<evidence type="ECO:0000256" key="3">
    <source>
        <dbReference type="ARBA" id="ARBA00023136"/>
    </source>
</evidence>
<dbReference type="InterPro" id="IPR050811">
    <property type="entry name" value="Phosphate_ABC_transporter"/>
</dbReference>